<proteinExistence type="predicted"/>
<keyword evidence="1" id="KW-1133">Transmembrane helix</keyword>
<sequence>MVLAVTFEGHMLKELVQFCVRRKNPLLQSYLYRGMGGDCFGIIPMVRNAFWTYRFAQQGASSTETGAGFEMKLGNQARESISNFFYGAGFLLWYYSVERLSIFAMILSVLFLFFGGVIVRLALKVKADVRDLIWPYLYALVIGLLSFFSLGNTSIAQVAVLFVITHLATVVAANYINSRTTSC</sequence>
<accession>A0ABU8C0J7</accession>
<gene>
    <name evidence="2" type="ORF">V6590_20175</name>
</gene>
<dbReference type="RefSeq" id="WP_335425513.1">
    <property type="nucleotide sequence ID" value="NZ_JBALHR010000028.1"/>
</dbReference>
<evidence type="ECO:0000313" key="3">
    <source>
        <dbReference type="Proteomes" id="UP001431963"/>
    </source>
</evidence>
<feature type="transmembrane region" description="Helical" evidence="1">
    <location>
        <begin position="102"/>
        <end position="123"/>
    </location>
</feature>
<reference evidence="2" key="1">
    <citation type="submission" date="2024-02" db="EMBL/GenBank/DDBJ databases">
        <title>Genome sequences of strain Gemmobacter sp. JM10B15.</title>
        <authorList>
            <person name="Zhang M."/>
        </authorList>
    </citation>
    <scope>NUCLEOTIDE SEQUENCE</scope>
    <source>
        <strain evidence="2">JM10B15</strain>
    </source>
</reference>
<comment type="caution">
    <text evidence="2">The sequence shown here is derived from an EMBL/GenBank/DDBJ whole genome shotgun (WGS) entry which is preliminary data.</text>
</comment>
<protein>
    <submittedName>
        <fullName evidence="2">Uncharacterized protein</fullName>
    </submittedName>
</protein>
<evidence type="ECO:0000313" key="2">
    <source>
        <dbReference type="EMBL" id="MEH7830475.1"/>
    </source>
</evidence>
<dbReference type="EMBL" id="JBALHR010000028">
    <property type="protein sequence ID" value="MEH7830475.1"/>
    <property type="molecule type" value="Genomic_DNA"/>
</dbReference>
<dbReference type="Proteomes" id="UP001431963">
    <property type="component" value="Unassembled WGS sequence"/>
</dbReference>
<evidence type="ECO:0000256" key="1">
    <source>
        <dbReference type="SAM" id="Phobius"/>
    </source>
</evidence>
<keyword evidence="1" id="KW-0812">Transmembrane</keyword>
<feature type="transmembrane region" description="Helical" evidence="1">
    <location>
        <begin position="80"/>
        <end position="96"/>
    </location>
</feature>
<feature type="transmembrane region" description="Helical" evidence="1">
    <location>
        <begin position="132"/>
        <end position="149"/>
    </location>
</feature>
<name>A0ABU8C0J7_9RHOB</name>
<feature type="transmembrane region" description="Helical" evidence="1">
    <location>
        <begin position="155"/>
        <end position="176"/>
    </location>
</feature>
<keyword evidence="1" id="KW-0472">Membrane</keyword>
<keyword evidence="3" id="KW-1185">Reference proteome</keyword>
<organism evidence="2 3">
    <name type="scientific">Gemmobacter denitrificans</name>
    <dbReference type="NCBI Taxonomy" id="3123040"/>
    <lineage>
        <taxon>Bacteria</taxon>
        <taxon>Pseudomonadati</taxon>
        <taxon>Pseudomonadota</taxon>
        <taxon>Alphaproteobacteria</taxon>
        <taxon>Rhodobacterales</taxon>
        <taxon>Paracoccaceae</taxon>
        <taxon>Gemmobacter</taxon>
    </lineage>
</organism>